<evidence type="ECO:0000259" key="7">
    <source>
        <dbReference type="Pfam" id="PF13087"/>
    </source>
</evidence>
<dbReference type="CDD" id="cd18808">
    <property type="entry name" value="SF1_C_Upf1"/>
    <property type="match status" value="1"/>
</dbReference>
<dbReference type="AlphaFoldDB" id="C3YIQ9"/>
<name>C3YIQ9_BRAFL</name>
<keyword evidence="6" id="KW-0732">Signal</keyword>
<keyword evidence="3" id="KW-0347">Helicase</keyword>
<keyword evidence="4" id="KW-0067">ATP-binding</keyword>
<feature type="compositionally biased region" description="Basic and acidic residues" evidence="5">
    <location>
        <begin position="195"/>
        <end position="207"/>
    </location>
</feature>
<feature type="signal peptide" evidence="6">
    <location>
        <begin position="1"/>
        <end position="27"/>
    </location>
</feature>
<sequence>MGEGARTRIGPVAVLTVLCLFLGDGEADLTRTHVERLIQSGVCQEDIAVISPYNLQVELLRQHLSCKYPRLEIKSVDGFQGREKEAVVISLVRSNENREVGFLAEDRRINVAITRARRHLAIICDSETVSHHKFLSSLMDYMSTHGEVRSAHQYSNDSEVTVSADYSNVPVNVHRKQAPKETSGSTQTKGADTCTTEKDDVTAEVKQEPQPSEDVGPLEKKEESDKSKTGTLLQNQQLYCLSHHMPEVHGCGEDAHMEARARLSKDTIVEGSCMQEHRRS</sequence>
<organism>
    <name type="scientific">Branchiostoma floridae</name>
    <name type="common">Florida lancelet</name>
    <name type="synonym">Amphioxus</name>
    <dbReference type="NCBI Taxonomy" id="7739"/>
    <lineage>
        <taxon>Eukaryota</taxon>
        <taxon>Metazoa</taxon>
        <taxon>Chordata</taxon>
        <taxon>Cephalochordata</taxon>
        <taxon>Leptocardii</taxon>
        <taxon>Amphioxiformes</taxon>
        <taxon>Branchiostomatidae</taxon>
        <taxon>Branchiostoma</taxon>
    </lineage>
</organism>
<dbReference type="Pfam" id="PF13087">
    <property type="entry name" value="AAA_12"/>
    <property type="match status" value="1"/>
</dbReference>
<evidence type="ECO:0000256" key="3">
    <source>
        <dbReference type="ARBA" id="ARBA00022806"/>
    </source>
</evidence>
<keyword evidence="1" id="KW-0547">Nucleotide-binding</keyword>
<dbReference type="PANTHER" id="PTHR43788">
    <property type="entry name" value="DNA2/NAM7 HELICASE FAMILY MEMBER"/>
    <property type="match status" value="1"/>
</dbReference>
<evidence type="ECO:0000256" key="4">
    <source>
        <dbReference type="ARBA" id="ARBA00022840"/>
    </source>
</evidence>
<feature type="compositionally biased region" description="Polar residues" evidence="5">
    <location>
        <begin position="180"/>
        <end position="194"/>
    </location>
</feature>
<dbReference type="InterPro" id="IPR050534">
    <property type="entry name" value="Coronavir_polyprotein_1ab"/>
</dbReference>
<proteinExistence type="predicted"/>
<evidence type="ECO:0000256" key="5">
    <source>
        <dbReference type="SAM" id="MobiDB-lite"/>
    </source>
</evidence>
<dbReference type="InterPro" id="IPR041679">
    <property type="entry name" value="DNA2/NAM7-like_C"/>
</dbReference>
<dbReference type="InterPro" id="IPR047187">
    <property type="entry name" value="SF1_C_Upf1"/>
</dbReference>
<evidence type="ECO:0000256" key="1">
    <source>
        <dbReference type="ARBA" id="ARBA00022741"/>
    </source>
</evidence>
<dbReference type="InterPro" id="IPR035896">
    <property type="entry name" value="AN1-like_Znf"/>
</dbReference>
<evidence type="ECO:0000313" key="8">
    <source>
        <dbReference type="EMBL" id="EEN59783.1"/>
    </source>
</evidence>
<accession>C3YIQ9</accession>
<feature type="domain" description="DNA2/NAM7 helicase-like C-terminal" evidence="7">
    <location>
        <begin position="25"/>
        <end position="126"/>
    </location>
</feature>
<dbReference type="SUPFAM" id="SSF118310">
    <property type="entry name" value="AN1-like Zinc finger"/>
    <property type="match status" value="1"/>
</dbReference>
<gene>
    <name evidence="8" type="ORF">BRAFLDRAFT_86601</name>
</gene>
<dbReference type="PANTHER" id="PTHR43788:SF8">
    <property type="entry name" value="DNA-BINDING PROTEIN SMUBP-2"/>
    <property type="match status" value="1"/>
</dbReference>
<dbReference type="EMBL" id="GG666516">
    <property type="protein sequence ID" value="EEN59783.1"/>
    <property type="molecule type" value="Genomic_DNA"/>
</dbReference>
<reference evidence="8" key="1">
    <citation type="journal article" date="2008" name="Nature">
        <title>The amphioxus genome and the evolution of the chordate karyotype.</title>
        <authorList>
            <consortium name="US DOE Joint Genome Institute (JGI-PGF)"/>
            <person name="Putnam N.H."/>
            <person name="Butts T."/>
            <person name="Ferrier D.E.K."/>
            <person name="Furlong R.F."/>
            <person name="Hellsten U."/>
            <person name="Kawashima T."/>
            <person name="Robinson-Rechavi M."/>
            <person name="Shoguchi E."/>
            <person name="Terry A."/>
            <person name="Yu J.-K."/>
            <person name="Benito-Gutierrez E.L."/>
            <person name="Dubchak I."/>
            <person name="Garcia-Fernandez J."/>
            <person name="Gibson-Brown J.J."/>
            <person name="Grigoriev I.V."/>
            <person name="Horton A.C."/>
            <person name="de Jong P.J."/>
            <person name="Jurka J."/>
            <person name="Kapitonov V.V."/>
            <person name="Kohara Y."/>
            <person name="Kuroki Y."/>
            <person name="Lindquist E."/>
            <person name="Lucas S."/>
            <person name="Osoegawa K."/>
            <person name="Pennacchio L.A."/>
            <person name="Salamov A.A."/>
            <person name="Satou Y."/>
            <person name="Sauka-Spengler T."/>
            <person name="Schmutz J."/>
            <person name="Shin-I T."/>
            <person name="Toyoda A."/>
            <person name="Bronner-Fraser M."/>
            <person name="Fujiyama A."/>
            <person name="Holland L.Z."/>
            <person name="Holland P.W.H."/>
            <person name="Satoh N."/>
            <person name="Rokhsar D.S."/>
        </authorList>
    </citation>
    <scope>NUCLEOTIDE SEQUENCE [LARGE SCALE GENOMIC DNA]</scope>
    <source>
        <strain evidence="8">S238N-H82</strain>
        <tissue evidence="8">Testes</tissue>
    </source>
</reference>
<protein>
    <recommendedName>
        <fullName evidence="7">DNA2/NAM7 helicase-like C-terminal domain-containing protein</fullName>
    </recommendedName>
</protein>
<dbReference type="eggNOG" id="KOG1803">
    <property type="taxonomic scope" value="Eukaryota"/>
</dbReference>
<dbReference type="SUPFAM" id="SSF52540">
    <property type="entry name" value="P-loop containing nucleoside triphosphate hydrolases"/>
    <property type="match status" value="1"/>
</dbReference>
<dbReference type="GO" id="GO:0016787">
    <property type="term" value="F:hydrolase activity"/>
    <property type="evidence" value="ECO:0007669"/>
    <property type="project" value="UniProtKB-KW"/>
</dbReference>
<dbReference type="GO" id="GO:0005524">
    <property type="term" value="F:ATP binding"/>
    <property type="evidence" value="ECO:0007669"/>
    <property type="project" value="UniProtKB-KW"/>
</dbReference>
<feature type="region of interest" description="Disordered" evidence="5">
    <location>
        <begin position="167"/>
        <end position="230"/>
    </location>
</feature>
<dbReference type="GO" id="GO:0004386">
    <property type="term" value="F:helicase activity"/>
    <property type="evidence" value="ECO:0007669"/>
    <property type="project" value="UniProtKB-KW"/>
</dbReference>
<dbReference type="Gene3D" id="3.40.50.300">
    <property type="entry name" value="P-loop containing nucleotide triphosphate hydrolases"/>
    <property type="match status" value="1"/>
</dbReference>
<dbReference type="InterPro" id="IPR027417">
    <property type="entry name" value="P-loop_NTPase"/>
</dbReference>
<feature type="chain" id="PRO_5002933756" description="DNA2/NAM7 helicase-like C-terminal domain-containing protein" evidence="6">
    <location>
        <begin position="28"/>
        <end position="280"/>
    </location>
</feature>
<evidence type="ECO:0000256" key="6">
    <source>
        <dbReference type="SAM" id="SignalP"/>
    </source>
</evidence>
<evidence type="ECO:0000256" key="2">
    <source>
        <dbReference type="ARBA" id="ARBA00022801"/>
    </source>
</evidence>
<dbReference type="InParanoid" id="C3YIQ9"/>
<feature type="compositionally biased region" description="Basic and acidic residues" evidence="5">
    <location>
        <begin position="217"/>
        <end position="228"/>
    </location>
</feature>
<keyword evidence="2" id="KW-0378">Hydrolase</keyword>